<accession>A0ABV5PI51</accession>
<comment type="caution">
    <text evidence="5">The sequence shown here is derived from an EMBL/GenBank/DDBJ whole genome shotgun (WGS) entry which is preliminary data.</text>
</comment>
<evidence type="ECO:0000256" key="1">
    <source>
        <dbReference type="ARBA" id="ARBA00004255"/>
    </source>
</evidence>
<dbReference type="Proteomes" id="UP001589718">
    <property type="component" value="Unassembled WGS sequence"/>
</dbReference>
<dbReference type="RefSeq" id="WP_345219478.1">
    <property type="nucleotide sequence ID" value="NZ_BAAAXE010000002.1"/>
</dbReference>
<evidence type="ECO:0000256" key="3">
    <source>
        <dbReference type="ARBA" id="ARBA00023121"/>
    </source>
</evidence>
<evidence type="ECO:0000313" key="6">
    <source>
        <dbReference type="Proteomes" id="UP001589718"/>
    </source>
</evidence>
<dbReference type="InterPro" id="IPR008628">
    <property type="entry name" value="GPP34-like"/>
</dbReference>
<dbReference type="Gene3D" id="1.10.3630.10">
    <property type="entry name" value="yeast vps74-n-term truncation variant domain like"/>
    <property type="match status" value="1"/>
</dbReference>
<keyword evidence="6" id="KW-1185">Reference proteome</keyword>
<comment type="subcellular location">
    <subcellularLocation>
        <location evidence="1">Golgi apparatus membrane</location>
        <topology evidence="1">Peripheral membrane protein</topology>
        <orientation evidence="1">Cytoplasmic side</orientation>
    </subcellularLocation>
</comment>
<dbReference type="InterPro" id="IPR038261">
    <property type="entry name" value="GPP34-like_sf"/>
</dbReference>
<name>A0ABV5PI51_STRCM</name>
<keyword evidence="3" id="KW-0446">Lipid-binding</keyword>
<organism evidence="5 6">
    <name type="scientific">Streptomyces cremeus</name>
    <dbReference type="NCBI Taxonomy" id="66881"/>
    <lineage>
        <taxon>Bacteria</taxon>
        <taxon>Bacillati</taxon>
        <taxon>Actinomycetota</taxon>
        <taxon>Actinomycetes</taxon>
        <taxon>Kitasatosporales</taxon>
        <taxon>Streptomycetaceae</taxon>
        <taxon>Streptomyces</taxon>
    </lineage>
</organism>
<evidence type="ECO:0000256" key="2">
    <source>
        <dbReference type="ARBA" id="ARBA00023034"/>
    </source>
</evidence>
<dbReference type="EMBL" id="JBHMCR010000015">
    <property type="protein sequence ID" value="MFB9522891.1"/>
    <property type="molecule type" value="Genomic_DNA"/>
</dbReference>
<proteinExistence type="predicted"/>
<protein>
    <submittedName>
        <fullName evidence="5">GPP34 family phosphoprotein</fullName>
    </submittedName>
</protein>
<reference evidence="5 6" key="1">
    <citation type="submission" date="2024-09" db="EMBL/GenBank/DDBJ databases">
        <authorList>
            <person name="Sun Q."/>
            <person name="Mori K."/>
        </authorList>
    </citation>
    <scope>NUCLEOTIDE SEQUENCE [LARGE SCALE GENOMIC DNA]</scope>
    <source>
        <strain evidence="5 6">JCM 4362</strain>
    </source>
</reference>
<sequence length="218" mass="23742">MQLSLPQRLCLLCHTVDEGTVELVNVQGRGQLLRAAALHELALAEHLSVEGEKVRRRGTGPTGDAFLAEVWHDLPADSPKSWLPFVHHKAATAAKPVREQLVAAGVITVERQKKLGVLPFDRVHVKDPRQVLDLQRGVRDAVLRNTGPAAVPADELTTAVFAAEVEVPSVFTAKDRREHRDTLTALAAYYDESMVPGLRKALRDAYLSSRAVGGGWGA</sequence>
<evidence type="ECO:0000313" key="5">
    <source>
        <dbReference type="EMBL" id="MFB9522891.1"/>
    </source>
</evidence>
<keyword evidence="4" id="KW-0472">Membrane</keyword>
<keyword evidence="2" id="KW-0333">Golgi apparatus</keyword>
<evidence type="ECO:0000256" key="4">
    <source>
        <dbReference type="ARBA" id="ARBA00023136"/>
    </source>
</evidence>
<gene>
    <name evidence="5" type="ORF">ACFFTU_23375</name>
</gene>
<dbReference type="Pfam" id="PF05719">
    <property type="entry name" value="GPP34"/>
    <property type="match status" value="1"/>
</dbReference>